<evidence type="ECO:0000256" key="3">
    <source>
        <dbReference type="ARBA" id="ARBA00007574"/>
    </source>
</evidence>
<dbReference type="GO" id="GO:0042383">
    <property type="term" value="C:sarcolemma"/>
    <property type="evidence" value="ECO:0007669"/>
    <property type="project" value="UniProtKB-SubCell"/>
</dbReference>
<keyword evidence="7" id="KW-0735">Signal-anchor</keyword>
<keyword evidence="9" id="KW-0472">Membrane</keyword>
<sequence>MTFYLKIRFYCCFQEGMGSLKIVGNGVYLDGEAYLMDRLVASNIRSRAGRSLTFEAARNLTIHARKSDARVANKLFLGDGKLECEAATFKITSPLGKELFSADQRQVHVGAATLRVSGDGGAVFDGSIQTPLVRAEARHELLLESPTRSVEVTAAEGIALESRAGDIAATCLTELRLTSKEGAIHLNSGNIMLQKLPIVNVTSASSMRTSALVYQMCICGDGKIFMVPPSWECVADARICS</sequence>
<keyword evidence="4" id="KW-1003">Cell membrane</keyword>
<evidence type="ECO:0000256" key="6">
    <source>
        <dbReference type="ARBA" id="ARBA00022692"/>
    </source>
</evidence>
<evidence type="ECO:0000256" key="2">
    <source>
        <dbReference type="ARBA" id="ARBA00004274"/>
    </source>
</evidence>
<organism evidence="13">
    <name type="scientific">Notodromas monacha</name>
    <dbReference type="NCBI Taxonomy" id="399045"/>
    <lineage>
        <taxon>Eukaryota</taxon>
        <taxon>Metazoa</taxon>
        <taxon>Ecdysozoa</taxon>
        <taxon>Arthropoda</taxon>
        <taxon>Crustacea</taxon>
        <taxon>Oligostraca</taxon>
        <taxon>Ostracoda</taxon>
        <taxon>Podocopa</taxon>
        <taxon>Podocopida</taxon>
        <taxon>Cypridocopina</taxon>
        <taxon>Cypridoidea</taxon>
        <taxon>Cyprididae</taxon>
        <taxon>Notodromas</taxon>
    </lineage>
</organism>
<reference evidence="13" key="1">
    <citation type="submission" date="2020-11" db="EMBL/GenBank/DDBJ databases">
        <authorList>
            <person name="Tran Van P."/>
        </authorList>
    </citation>
    <scope>NUCLEOTIDE SEQUENCE</scope>
</reference>
<evidence type="ECO:0000256" key="12">
    <source>
        <dbReference type="ARBA" id="ARBA00023212"/>
    </source>
</evidence>
<evidence type="ECO:0000256" key="9">
    <source>
        <dbReference type="ARBA" id="ARBA00023136"/>
    </source>
</evidence>
<dbReference type="Proteomes" id="UP000678499">
    <property type="component" value="Unassembled WGS sequence"/>
</dbReference>
<keyword evidence="14" id="KW-1185">Reference proteome</keyword>
<proteinExistence type="inferred from homology"/>
<protein>
    <recommendedName>
        <fullName evidence="15">Zeta-sarcoglycan</fullName>
    </recommendedName>
</protein>
<keyword evidence="6" id="KW-0812">Transmembrane</keyword>
<evidence type="ECO:0000256" key="5">
    <source>
        <dbReference type="ARBA" id="ARBA00022490"/>
    </source>
</evidence>
<dbReference type="PANTHER" id="PTHR12939">
    <property type="entry name" value="SARCOGLYCAN"/>
    <property type="match status" value="1"/>
</dbReference>
<evidence type="ECO:0000313" key="14">
    <source>
        <dbReference type="Proteomes" id="UP000678499"/>
    </source>
</evidence>
<gene>
    <name evidence="13" type="ORF">NMOB1V02_LOCUS1671</name>
</gene>
<dbReference type="PANTHER" id="PTHR12939:SF10">
    <property type="entry name" value="EG:4F1.1 PROTEIN"/>
    <property type="match status" value="1"/>
</dbReference>
<keyword evidence="5" id="KW-0963">Cytoplasm</keyword>
<evidence type="ECO:0000313" key="13">
    <source>
        <dbReference type="EMBL" id="CAD7273801.1"/>
    </source>
</evidence>
<dbReference type="AlphaFoldDB" id="A0A7R9BGY0"/>
<keyword evidence="8" id="KW-1133">Transmembrane helix</keyword>
<dbReference type="GO" id="GO:0016012">
    <property type="term" value="C:sarcoglycan complex"/>
    <property type="evidence" value="ECO:0007669"/>
    <property type="project" value="InterPro"/>
</dbReference>
<dbReference type="GO" id="GO:0060047">
    <property type="term" value="P:heart contraction"/>
    <property type="evidence" value="ECO:0007669"/>
    <property type="project" value="TreeGrafter"/>
</dbReference>
<dbReference type="Pfam" id="PF04790">
    <property type="entry name" value="Sarcoglycan_1"/>
    <property type="match status" value="1"/>
</dbReference>
<comment type="subcellular location">
    <subcellularLocation>
        <location evidence="2">Cell membrane</location>
        <location evidence="2">Sarcolemma</location>
        <topology evidence="2">Single-pass type II membrane protein</topology>
    </subcellularLocation>
    <subcellularLocation>
        <location evidence="1">Cytoplasm</location>
        <location evidence="1">Cytoskeleton</location>
    </subcellularLocation>
</comment>
<dbReference type="EMBL" id="CAJPEX010000174">
    <property type="protein sequence ID" value="CAG0913953.1"/>
    <property type="molecule type" value="Genomic_DNA"/>
</dbReference>
<dbReference type="InterPro" id="IPR039972">
    <property type="entry name" value="Sarcoglycan_gamma/delta/zeta"/>
</dbReference>
<dbReference type="EMBL" id="OA882211">
    <property type="protein sequence ID" value="CAD7273801.1"/>
    <property type="molecule type" value="Genomic_DNA"/>
</dbReference>
<keyword evidence="11" id="KW-0325">Glycoprotein</keyword>
<evidence type="ECO:0000256" key="11">
    <source>
        <dbReference type="ARBA" id="ARBA00023180"/>
    </source>
</evidence>
<evidence type="ECO:0008006" key="15">
    <source>
        <dbReference type="Google" id="ProtNLM"/>
    </source>
</evidence>
<comment type="similarity">
    <text evidence="3">Belongs to the sarcoglycan beta/delta/gamma/zeta family.</text>
</comment>
<keyword evidence="12" id="KW-0206">Cytoskeleton</keyword>
<evidence type="ECO:0000256" key="4">
    <source>
        <dbReference type="ARBA" id="ARBA00022475"/>
    </source>
</evidence>
<evidence type="ECO:0000256" key="1">
    <source>
        <dbReference type="ARBA" id="ARBA00004245"/>
    </source>
</evidence>
<dbReference type="GO" id="GO:0005856">
    <property type="term" value="C:cytoskeleton"/>
    <property type="evidence" value="ECO:0007669"/>
    <property type="project" value="UniProtKB-SubCell"/>
</dbReference>
<name>A0A7R9BGY0_9CRUS</name>
<dbReference type="OrthoDB" id="8881719at2759"/>
<evidence type="ECO:0000256" key="7">
    <source>
        <dbReference type="ARBA" id="ARBA00022968"/>
    </source>
</evidence>
<evidence type="ECO:0000256" key="10">
    <source>
        <dbReference type="ARBA" id="ARBA00023157"/>
    </source>
</evidence>
<evidence type="ECO:0000256" key="8">
    <source>
        <dbReference type="ARBA" id="ARBA00022989"/>
    </source>
</evidence>
<accession>A0A7R9BGY0</accession>
<keyword evidence="10" id="KW-1015">Disulfide bond</keyword>
<dbReference type="InterPro" id="IPR006875">
    <property type="entry name" value="Sarcoglycan"/>
</dbReference>